<name>A0ABQ2UFZ9_9PSEU</name>
<dbReference type="Proteomes" id="UP000649573">
    <property type="component" value="Unassembled WGS sequence"/>
</dbReference>
<feature type="region of interest" description="Disordered" evidence="1">
    <location>
        <begin position="70"/>
        <end position="89"/>
    </location>
</feature>
<reference evidence="3" key="1">
    <citation type="journal article" date="2019" name="Int. J. Syst. Evol. Microbiol.">
        <title>The Global Catalogue of Microorganisms (GCM) 10K type strain sequencing project: providing services to taxonomists for standard genome sequencing and annotation.</title>
        <authorList>
            <consortium name="The Broad Institute Genomics Platform"/>
            <consortium name="The Broad Institute Genome Sequencing Center for Infectious Disease"/>
            <person name="Wu L."/>
            <person name="Ma J."/>
        </authorList>
    </citation>
    <scope>NUCLEOTIDE SEQUENCE [LARGE SCALE GENOMIC DNA]</scope>
    <source>
        <strain evidence="3">JCM 3296</strain>
    </source>
</reference>
<dbReference type="EMBL" id="BMRE01000007">
    <property type="protein sequence ID" value="GGU31578.1"/>
    <property type="molecule type" value="Genomic_DNA"/>
</dbReference>
<feature type="region of interest" description="Disordered" evidence="1">
    <location>
        <begin position="1"/>
        <end position="59"/>
    </location>
</feature>
<comment type="caution">
    <text evidence="2">The sequence shown here is derived from an EMBL/GenBank/DDBJ whole genome shotgun (WGS) entry which is preliminary data.</text>
</comment>
<evidence type="ECO:0000313" key="3">
    <source>
        <dbReference type="Proteomes" id="UP000649573"/>
    </source>
</evidence>
<proteinExistence type="predicted"/>
<sequence length="156" mass="16778">MSRGSPSSASTRSTCASSDVADFADTSHGTPAWIDSGSPPPGETEVPIPIISGRSDNSGASRITWALVPETPNEEMPARRGRETDGHSVVEVTRVTSPASQSTWVEGWSTCRVAGTRPWRIAWTILITPATPAAAWEWPMFDLMEPRSSGVVRSWP</sequence>
<feature type="compositionally biased region" description="Low complexity" evidence="1">
    <location>
        <begin position="1"/>
        <end position="18"/>
    </location>
</feature>
<gene>
    <name evidence="2" type="ORF">GCM10010178_24870</name>
</gene>
<evidence type="ECO:0000256" key="1">
    <source>
        <dbReference type="SAM" id="MobiDB-lite"/>
    </source>
</evidence>
<feature type="compositionally biased region" description="Basic and acidic residues" evidence="1">
    <location>
        <begin position="76"/>
        <end position="88"/>
    </location>
</feature>
<accession>A0ABQ2UFZ9</accession>
<organism evidence="2 3">
    <name type="scientific">Lentzea flava</name>
    <dbReference type="NCBI Taxonomy" id="103732"/>
    <lineage>
        <taxon>Bacteria</taxon>
        <taxon>Bacillati</taxon>
        <taxon>Actinomycetota</taxon>
        <taxon>Actinomycetes</taxon>
        <taxon>Pseudonocardiales</taxon>
        <taxon>Pseudonocardiaceae</taxon>
        <taxon>Lentzea</taxon>
    </lineage>
</organism>
<keyword evidence="3" id="KW-1185">Reference proteome</keyword>
<protein>
    <submittedName>
        <fullName evidence="2">Uncharacterized protein</fullName>
    </submittedName>
</protein>
<evidence type="ECO:0000313" key="2">
    <source>
        <dbReference type="EMBL" id="GGU31578.1"/>
    </source>
</evidence>